<dbReference type="EMBL" id="PQXH01000130">
    <property type="protein sequence ID" value="TGO10615.1"/>
    <property type="molecule type" value="Genomic_DNA"/>
</dbReference>
<dbReference type="AlphaFoldDB" id="A0A4Z1EE72"/>
<reference evidence="1 2" key="1">
    <citation type="submission" date="2017-12" db="EMBL/GenBank/DDBJ databases">
        <title>Comparative genomics of Botrytis spp.</title>
        <authorList>
            <person name="Valero-Jimenez C.A."/>
            <person name="Tapia P."/>
            <person name="Veloso J."/>
            <person name="Silva-Moreno E."/>
            <person name="Staats M."/>
            <person name="Valdes J.H."/>
            <person name="Van Kan J.A.L."/>
        </authorList>
    </citation>
    <scope>NUCLEOTIDE SEQUENCE [LARGE SCALE GENOMIC DNA]</scope>
    <source>
        <strain evidence="1 2">Bt9001</strain>
    </source>
</reference>
<protein>
    <submittedName>
        <fullName evidence="1">Uncharacterized protein</fullName>
    </submittedName>
</protein>
<comment type="caution">
    <text evidence="1">The sequence shown here is derived from an EMBL/GenBank/DDBJ whole genome shotgun (WGS) entry which is preliminary data.</text>
</comment>
<keyword evidence="2" id="KW-1185">Reference proteome</keyword>
<name>A0A4Z1EE72_9HELO</name>
<gene>
    <name evidence="1" type="ORF">BTUL_0130g00220</name>
</gene>
<sequence>MNFQVQNQLKFVYTTTDFFIISGKGSRRKNEQFTVHDMTITANFQTLVPTVRNSTGQIAHFGHHAPKYSYAAK</sequence>
<dbReference type="Proteomes" id="UP000297777">
    <property type="component" value="Unassembled WGS sequence"/>
</dbReference>
<evidence type="ECO:0000313" key="1">
    <source>
        <dbReference type="EMBL" id="TGO10615.1"/>
    </source>
</evidence>
<organism evidence="1 2">
    <name type="scientific">Botrytis tulipae</name>
    <dbReference type="NCBI Taxonomy" id="87230"/>
    <lineage>
        <taxon>Eukaryota</taxon>
        <taxon>Fungi</taxon>
        <taxon>Dikarya</taxon>
        <taxon>Ascomycota</taxon>
        <taxon>Pezizomycotina</taxon>
        <taxon>Leotiomycetes</taxon>
        <taxon>Helotiales</taxon>
        <taxon>Sclerotiniaceae</taxon>
        <taxon>Botrytis</taxon>
    </lineage>
</organism>
<proteinExistence type="predicted"/>
<evidence type="ECO:0000313" key="2">
    <source>
        <dbReference type="Proteomes" id="UP000297777"/>
    </source>
</evidence>
<accession>A0A4Z1EE72</accession>